<organism evidence="3 4">
    <name type="scientific">Blomia tropicalis</name>
    <name type="common">Mite</name>
    <dbReference type="NCBI Taxonomy" id="40697"/>
    <lineage>
        <taxon>Eukaryota</taxon>
        <taxon>Metazoa</taxon>
        <taxon>Ecdysozoa</taxon>
        <taxon>Arthropoda</taxon>
        <taxon>Chelicerata</taxon>
        <taxon>Arachnida</taxon>
        <taxon>Acari</taxon>
        <taxon>Acariformes</taxon>
        <taxon>Sarcoptiformes</taxon>
        <taxon>Astigmata</taxon>
        <taxon>Glycyphagoidea</taxon>
        <taxon>Echimyopodidae</taxon>
        <taxon>Blomia</taxon>
    </lineage>
</organism>
<evidence type="ECO:0008006" key="5">
    <source>
        <dbReference type="Google" id="ProtNLM"/>
    </source>
</evidence>
<dbReference type="OMA" id="KWAIETE"/>
<reference evidence="3" key="1">
    <citation type="submission" date="2022-12" db="EMBL/GenBank/DDBJ databases">
        <title>Genome assemblies of Blomia tropicalis.</title>
        <authorList>
            <person name="Cui Y."/>
        </authorList>
    </citation>
    <scope>NUCLEOTIDE SEQUENCE</scope>
    <source>
        <tissue evidence="3">Adult mites</tissue>
    </source>
</reference>
<dbReference type="Proteomes" id="UP001142055">
    <property type="component" value="Chromosome 2"/>
</dbReference>
<keyword evidence="4" id="KW-1185">Reference proteome</keyword>
<dbReference type="EMBL" id="JAPWDV010000002">
    <property type="protein sequence ID" value="KAJ6221017.1"/>
    <property type="molecule type" value="Genomic_DNA"/>
</dbReference>
<accession>A0A9Q0M8J2</accession>
<feature type="transmembrane region" description="Helical" evidence="2">
    <location>
        <begin position="29"/>
        <end position="46"/>
    </location>
</feature>
<sequence length="371" mass="42962">MFHLGIKEYSYSHTFVQKHTFYNDVNRHLILNIIFFIAIIFAIVHFPNVSANNDLVYQPVHSEIDRFKMIQEQIQHQQEQEQQQQQKQQDHIASESIMDESVMARHAFLGHLLSHLTGRPSIHQGPPMHMEQESQIIPQQQIQPQLPFPNHQQMMAHYPPMPISHQQQQQQQQQQQLQVNPEPQGTTSLDFHPLFNKNLGGKWAIETESANIHNNVKDTFQNKGDGALDFVDQTENRIDLHKMKHQTYHAPRRCYACSWSIAECHNFNCHNNPDICTNVNFKPHLVQQAECAGGCEQIVVTDPNGLIQNWKRGCAPATLPIKGYRCNQLYKFGIRFDQCLCYGDYCNWANSVQVSTMLLISALFITQLLKM</sequence>
<feature type="region of interest" description="Disordered" evidence="1">
    <location>
        <begin position="151"/>
        <end position="189"/>
    </location>
</feature>
<feature type="region of interest" description="Disordered" evidence="1">
    <location>
        <begin position="118"/>
        <end position="137"/>
    </location>
</feature>
<evidence type="ECO:0000256" key="2">
    <source>
        <dbReference type="SAM" id="Phobius"/>
    </source>
</evidence>
<keyword evidence="2" id="KW-0812">Transmembrane</keyword>
<feature type="region of interest" description="Disordered" evidence="1">
    <location>
        <begin position="73"/>
        <end position="92"/>
    </location>
</feature>
<name>A0A9Q0M8J2_BLOTA</name>
<comment type="caution">
    <text evidence="3">The sequence shown here is derived from an EMBL/GenBank/DDBJ whole genome shotgun (WGS) entry which is preliminary data.</text>
</comment>
<keyword evidence="2" id="KW-0472">Membrane</keyword>
<gene>
    <name evidence="3" type="ORF">RDWZM_006829</name>
</gene>
<evidence type="ECO:0000313" key="3">
    <source>
        <dbReference type="EMBL" id="KAJ6221017.1"/>
    </source>
</evidence>
<protein>
    <recommendedName>
        <fullName evidence="5">Protein quiver</fullName>
    </recommendedName>
</protein>
<evidence type="ECO:0000313" key="4">
    <source>
        <dbReference type="Proteomes" id="UP001142055"/>
    </source>
</evidence>
<feature type="compositionally biased region" description="Low complexity" evidence="1">
    <location>
        <begin position="166"/>
        <end position="178"/>
    </location>
</feature>
<feature type="compositionally biased region" description="Low complexity" evidence="1">
    <location>
        <begin position="73"/>
        <end position="87"/>
    </location>
</feature>
<proteinExistence type="predicted"/>
<keyword evidence="2" id="KW-1133">Transmembrane helix</keyword>
<dbReference type="AlphaFoldDB" id="A0A9Q0M8J2"/>
<feature type="compositionally biased region" description="Polar residues" evidence="1">
    <location>
        <begin position="179"/>
        <end position="189"/>
    </location>
</feature>
<evidence type="ECO:0000256" key="1">
    <source>
        <dbReference type="SAM" id="MobiDB-lite"/>
    </source>
</evidence>